<evidence type="ECO:0000313" key="1">
    <source>
        <dbReference type="EMBL" id="KAI3815880.1"/>
    </source>
</evidence>
<comment type="caution">
    <text evidence="1">The sequence shown here is derived from an EMBL/GenBank/DDBJ whole genome shotgun (WGS) entry which is preliminary data.</text>
</comment>
<name>A0ACB9J6F4_9ASTR</name>
<reference evidence="2" key="1">
    <citation type="journal article" date="2022" name="Mol. Ecol. Resour.">
        <title>The genomes of chicory, endive, great burdock and yacon provide insights into Asteraceae palaeo-polyploidization history and plant inulin production.</title>
        <authorList>
            <person name="Fan W."/>
            <person name="Wang S."/>
            <person name="Wang H."/>
            <person name="Wang A."/>
            <person name="Jiang F."/>
            <person name="Liu H."/>
            <person name="Zhao H."/>
            <person name="Xu D."/>
            <person name="Zhang Y."/>
        </authorList>
    </citation>
    <scope>NUCLEOTIDE SEQUENCE [LARGE SCALE GENOMIC DNA]</scope>
    <source>
        <strain evidence="2">cv. Yunnan</strain>
    </source>
</reference>
<dbReference type="EMBL" id="CM042022">
    <property type="protein sequence ID" value="KAI3815880.1"/>
    <property type="molecule type" value="Genomic_DNA"/>
</dbReference>
<keyword evidence="2" id="KW-1185">Reference proteome</keyword>
<reference evidence="1 2" key="2">
    <citation type="journal article" date="2022" name="Mol. Ecol. Resour.">
        <title>The genomes of chicory, endive, great burdock and yacon provide insights into Asteraceae paleo-polyploidization history and plant inulin production.</title>
        <authorList>
            <person name="Fan W."/>
            <person name="Wang S."/>
            <person name="Wang H."/>
            <person name="Wang A."/>
            <person name="Jiang F."/>
            <person name="Liu H."/>
            <person name="Zhao H."/>
            <person name="Xu D."/>
            <person name="Zhang Y."/>
        </authorList>
    </citation>
    <scope>NUCLEOTIDE SEQUENCE [LARGE SCALE GENOMIC DNA]</scope>
    <source>
        <strain evidence="2">cv. Yunnan</strain>
        <tissue evidence="1">Leaves</tissue>
    </source>
</reference>
<protein>
    <submittedName>
        <fullName evidence="1">Uncharacterized protein</fullName>
    </submittedName>
</protein>
<dbReference type="Proteomes" id="UP001056120">
    <property type="component" value="Linkage Group LG05"/>
</dbReference>
<gene>
    <name evidence="1" type="ORF">L1987_15563</name>
</gene>
<evidence type="ECO:0000313" key="2">
    <source>
        <dbReference type="Proteomes" id="UP001056120"/>
    </source>
</evidence>
<organism evidence="1 2">
    <name type="scientific">Smallanthus sonchifolius</name>
    <dbReference type="NCBI Taxonomy" id="185202"/>
    <lineage>
        <taxon>Eukaryota</taxon>
        <taxon>Viridiplantae</taxon>
        <taxon>Streptophyta</taxon>
        <taxon>Embryophyta</taxon>
        <taxon>Tracheophyta</taxon>
        <taxon>Spermatophyta</taxon>
        <taxon>Magnoliopsida</taxon>
        <taxon>eudicotyledons</taxon>
        <taxon>Gunneridae</taxon>
        <taxon>Pentapetalae</taxon>
        <taxon>asterids</taxon>
        <taxon>campanulids</taxon>
        <taxon>Asterales</taxon>
        <taxon>Asteraceae</taxon>
        <taxon>Asteroideae</taxon>
        <taxon>Heliantheae alliance</taxon>
        <taxon>Millerieae</taxon>
        <taxon>Smallanthus</taxon>
    </lineage>
</organism>
<proteinExistence type="predicted"/>
<accession>A0ACB9J6F4</accession>
<sequence>MSGIDLAKASDWFPVISSLTSLLELHFSRCGLNWLPSNLTTVSFTSLIVLDLSWNSFDSMLLPGWIFSLRNLALLDLSYCGISGVNPGTHDGFHSMPSLRTLRVAGKTFVNSSSFLNGILSSLSNLHFLDVSYCHISSPVLVHLQNLSLIEYLDLSNNQIIEEIPKSLSNLCNFTTLNLHDVGAS</sequence>